<dbReference type="GO" id="GO:0015648">
    <property type="term" value="F:lipid-linked peptidoglycan transporter activity"/>
    <property type="evidence" value="ECO:0007669"/>
    <property type="project" value="TreeGrafter"/>
</dbReference>
<keyword evidence="6 10" id="KW-1133">Transmembrane helix</keyword>
<organism evidence="11 12">
    <name type="scientific">Granulicella pectinivorans</name>
    <dbReference type="NCBI Taxonomy" id="474950"/>
    <lineage>
        <taxon>Bacteria</taxon>
        <taxon>Pseudomonadati</taxon>
        <taxon>Acidobacteriota</taxon>
        <taxon>Terriglobia</taxon>
        <taxon>Terriglobales</taxon>
        <taxon>Acidobacteriaceae</taxon>
        <taxon>Granulicella</taxon>
    </lineage>
</organism>
<dbReference type="PANTHER" id="PTHR47019">
    <property type="entry name" value="LIPID II FLIPPASE MURJ"/>
    <property type="match status" value="1"/>
</dbReference>
<dbReference type="PRINTS" id="PR01806">
    <property type="entry name" value="VIRFACTRMVIN"/>
</dbReference>
<evidence type="ECO:0000256" key="6">
    <source>
        <dbReference type="ARBA" id="ARBA00022989"/>
    </source>
</evidence>
<feature type="transmembrane region" description="Helical" evidence="10">
    <location>
        <begin position="175"/>
        <end position="192"/>
    </location>
</feature>
<evidence type="ECO:0000256" key="7">
    <source>
        <dbReference type="ARBA" id="ARBA00023136"/>
    </source>
</evidence>
<evidence type="ECO:0000256" key="9">
    <source>
        <dbReference type="ARBA" id="ARBA00061532"/>
    </source>
</evidence>
<feature type="transmembrane region" description="Helical" evidence="10">
    <location>
        <begin position="357"/>
        <end position="376"/>
    </location>
</feature>
<feature type="transmembrane region" description="Helical" evidence="10">
    <location>
        <begin position="95"/>
        <end position="118"/>
    </location>
</feature>
<feature type="transmembrane region" description="Helical" evidence="10">
    <location>
        <begin position="319"/>
        <end position="337"/>
    </location>
</feature>
<keyword evidence="3 10" id="KW-0812">Transmembrane</keyword>
<keyword evidence="2" id="KW-1003">Cell membrane</keyword>
<dbReference type="Pfam" id="PF03023">
    <property type="entry name" value="MurJ"/>
    <property type="match status" value="1"/>
</dbReference>
<dbReference type="AlphaFoldDB" id="A0A1I6L3G2"/>
<evidence type="ECO:0000256" key="1">
    <source>
        <dbReference type="ARBA" id="ARBA00004651"/>
    </source>
</evidence>
<evidence type="ECO:0000256" key="4">
    <source>
        <dbReference type="ARBA" id="ARBA00022960"/>
    </source>
</evidence>
<evidence type="ECO:0000256" key="8">
    <source>
        <dbReference type="ARBA" id="ARBA00060041"/>
    </source>
</evidence>
<dbReference type="RefSeq" id="WP_089835788.1">
    <property type="nucleotide sequence ID" value="NZ_FOZL01000001.1"/>
</dbReference>
<dbReference type="GO" id="GO:0009252">
    <property type="term" value="P:peptidoglycan biosynthetic process"/>
    <property type="evidence" value="ECO:0007669"/>
    <property type="project" value="UniProtKB-KW"/>
</dbReference>
<keyword evidence="5" id="KW-0573">Peptidoglycan synthesis</keyword>
<dbReference type="GO" id="GO:0005886">
    <property type="term" value="C:plasma membrane"/>
    <property type="evidence" value="ECO:0007669"/>
    <property type="project" value="UniProtKB-SubCell"/>
</dbReference>
<evidence type="ECO:0000313" key="12">
    <source>
        <dbReference type="Proteomes" id="UP000199024"/>
    </source>
</evidence>
<dbReference type="Proteomes" id="UP000199024">
    <property type="component" value="Unassembled WGS sequence"/>
</dbReference>
<evidence type="ECO:0000256" key="3">
    <source>
        <dbReference type="ARBA" id="ARBA00022692"/>
    </source>
</evidence>
<feature type="transmembrane region" description="Helical" evidence="10">
    <location>
        <begin position="388"/>
        <end position="408"/>
    </location>
</feature>
<evidence type="ECO:0000313" key="11">
    <source>
        <dbReference type="EMBL" id="SFR98023.1"/>
    </source>
</evidence>
<feature type="transmembrane region" description="Helical" evidence="10">
    <location>
        <begin position="238"/>
        <end position="259"/>
    </location>
</feature>
<dbReference type="OrthoDB" id="9804143at2"/>
<keyword evidence="12" id="KW-1185">Reference proteome</keyword>
<dbReference type="STRING" id="474950.SAMN05421771_0207"/>
<evidence type="ECO:0000256" key="5">
    <source>
        <dbReference type="ARBA" id="ARBA00022984"/>
    </source>
</evidence>
<dbReference type="GO" id="GO:0008360">
    <property type="term" value="P:regulation of cell shape"/>
    <property type="evidence" value="ECO:0007669"/>
    <property type="project" value="UniProtKB-KW"/>
</dbReference>
<sequence length="518" mass="54998">MATTANSTPVKGSTAFAATILLMSSSVLSGLLGLVRQKYIGQVFGASNLTDAYNAAFQLPDMLSYFLVGGVGSISLISILSRYRETGDDLGADRALSVVLNAMLVVLGVAVLIAELLAPAYTHFFFASFDAETSALCTHLTRILLPAQLFFFAGFVLGSRLLVRKIFTYQAVAPLVYNLGIILGGVLLSRRIGIDSLAWGAFGGALLGQAVLNGIGALRGGLRYHPIVNLRDPAFVEWLRLSLPLMVGVSLVMADRWILNHYATADKGGITHLTVAKNLFNAPLSVIGMAAGAASLPFFSSLFAQGRMYDFNGAVTRSVTRLLAVSFMVSALMVALAEPAVDVFRGGRFRPQDAQETAVYFAIFAVTLCLWSAQGIYARAFYAAGNTLTPAVSGTVITVISIPCYALLYQSFGVNGLAVASDLGIFALTVTLAIQLHRKRLVSIASLDYGELLRSLAAAAGGYAVAAAVVRYLPRPHGHYMRDAVLIGTATVLWGVVSVGILTVTGSKLPAQLRRRRA</sequence>
<feature type="transmembrane region" description="Helical" evidence="10">
    <location>
        <begin position="63"/>
        <end position="83"/>
    </location>
</feature>
<comment type="similarity">
    <text evidence="9">Belongs to the MurJ/MviN family.</text>
</comment>
<dbReference type="InterPro" id="IPR051050">
    <property type="entry name" value="Lipid_II_flippase_MurJ/MviN"/>
</dbReference>
<dbReference type="InterPro" id="IPR004268">
    <property type="entry name" value="MurJ"/>
</dbReference>
<feature type="transmembrane region" description="Helical" evidence="10">
    <location>
        <begin position="279"/>
        <end position="299"/>
    </location>
</feature>
<feature type="transmembrane region" description="Helical" evidence="10">
    <location>
        <begin position="414"/>
        <end position="434"/>
    </location>
</feature>
<keyword evidence="7 10" id="KW-0472">Membrane</keyword>
<evidence type="ECO:0000256" key="2">
    <source>
        <dbReference type="ARBA" id="ARBA00022475"/>
    </source>
</evidence>
<reference evidence="11 12" key="1">
    <citation type="submission" date="2016-10" db="EMBL/GenBank/DDBJ databases">
        <authorList>
            <person name="de Groot N.N."/>
        </authorList>
    </citation>
    <scope>NUCLEOTIDE SEQUENCE [LARGE SCALE GENOMIC DNA]</scope>
    <source>
        <strain evidence="11 12">DSM 21001</strain>
    </source>
</reference>
<comment type="subcellular location">
    <subcellularLocation>
        <location evidence="1">Cell membrane</location>
        <topology evidence="1">Multi-pass membrane protein</topology>
    </subcellularLocation>
</comment>
<keyword evidence="4" id="KW-0133">Cell shape</keyword>
<proteinExistence type="inferred from homology"/>
<feature type="transmembrane region" description="Helical" evidence="10">
    <location>
        <begin position="12"/>
        <end position="35"/>
    </location>
</feature>
<gene>
    <name evidence="11" type="ORF">SAMN05421771_0207</name>
</gene>
<feature type="transmembrane region" description="Helical" evidence="10">
    <location>
        <begin position="143"/>
        <end position="163"/>
    </location>
</feature>
<feature type="transmembrane region" description="Helical" evidence="10">
    <location>
        <begin position="485"/>
        <end position="507"/>
    </location>
</feature>
<feature type="transmembrane region" description="Helical" evidence="10">
    <location>
        <begin position="198"/>
        <end position="218"/>
    </location>
</feature>
<evidence type="ECO:0000256" key="10">
    <source>
        <dbReference type="SAM" id="Phobius"/>
    </source>
</evidence>
<name>A0A1I6L3G2_9BACT</name>
<feature type="transmembrane region" description="Helical" evidence="10">
    <location>
        <begin position="455"/>
        <end position="473"/>
    </location>
</feature>
<dbReference type="PANTHER" id="PTHR47019:SF1">
    <property type="entry name" value="LIPID II FLIPPASE MURJ"/>
    <property type="match status" value="1"/>
</dbReference>
<dbReference type="EMBL" id="FOZL01000001">
    <property type="protein sequence ID" value="SFR98023.1"/>
    <property type="molecule type" value="Genomic_DNA"/>
</dbReference>
<protein>
    <submittedName>
        <fullName evidence="11">Putative peptidoglycan lipid II flippase</fullName>
    </submittedName>
</protein>
<accession>A0A1I6L3G2</accession>
<dbReference type="GO" id="GO:0034204">
    <property type="term" value="P:lipid translocation"/>
    <property type="evidence" value="ECO:0007669"/>
    <property type="project" value="TreeGrafter"/>
</dbReference>
<comment type="function">
    <text evidence="8">Involved in peptidoglycan biosynthesis. Transports lipid-linked peptidoglycan precursors from the inner to the outer leaflet of the cytoplasmic membrane.</text>
</comment>